<keyword evidence="6" id="KW-0479">Metal-binding</keyword>
<evidence type="ECO:0000256" key="6">
    <source>
        <dbReference type="ARBA" id="ARBA00022723"/>
    </source>
</evidence>
<dbReference type="SUPFAM" id="SSF56059">
    <property type="entry name" value="Glutathione synthetase ATP-binding domain-like"/>
    <property type="match status" value="1"/>
</dbReference>
<dbReference type="GO" id="GO:0004075">
    <property type="term" value="F:biotin carboxylase activity"/>
    <property type="evidence" value="ECO:0007669"/>
    <property type="project" value="UniProtKB-EC"/>
</dbReference>
<evidence type="ECO:0000256" key="1">
    <source>
        <dbReference type="ARBA" id="ARBA00003761"/>
    </source>
</evidence>
<gene>
    <name evidence="16" type="primary">accC</name>
    <name evidence="16" type="ORF">HGA10_19540</name>
</gene>
<dbReference type="InterPro" id="IPR005479">
    <property type="entry name" value="CPAse_ATP-bd"/>
</dbReference>
<keyword evidence="13" id="KW-0275">Fatty acid biosynthesis</keyword>
<keyword evidence="13" id="KW-0443">Lipid metabolism</keyword>
<dbReference type="SMART" id="SM00878">
    <property type="entry name" value="Biotin_carb_C"/>
    <property type="match status" value="1"/>
</dbReference>
<proteinExistence type="predicted"/>
<comment type="subunit">
    <text evidence="3 13">Acetyl-CoA carboxylase is a heterohexamer of biotin carboxyl carrier protein, biotin carboxylase and the two subunits of carboxyl transferase in a 2:2 complex.</text>
</comment>
<feature type="domain" description="ATP-grasp" evidence="14">
    <location>
        <begin position="129"/>
        <end position="326"/>
    </location>
</feature>
<keyword evidence="17" id="KW-1185">Reference proteome</keyword>
<dbReference type="PANTHER" id="PTHR48095">
    <property type="entry name" value="PYRUVATE CARBOXYLASE SUBUNIT A"/>
    <property type="match status" value="1"/>
</dbReference>
<evidence type="ECO:0000256" key="7">
    <source>
        <dbReference type="ARBA" id="ARBA00022741"/>
    </source>
</evidence>
<evidence type="ECO:0000256" key="4">
    <source>
        <dbReference type="ARBA" id="ARBA00013263"/>
    </source>
</evidence>
<evidence type="ECO:0000256" key="12">
    <source>
        <dbReference type="PROSITE-ProRule" id="PRU00409"/>
    </source>
</evidence>
<dbReference type="GO" id="GO:0006633">
    <property type="term" value="P:fatty acid biosynthetic process"/>
    <property type="evidence" value="ECO:0007669"/>
    <property type="project" value="UniProtKB-KW"/>
</dbReference>
<dbReference type="FunFam" id="3.30.1490.20:FF:000018">
    <property type="entry name" value="Biotin carboxylase"/>
    <property type="match status" value="1"/>
</dbReference>
<keyword evidence="13" id="KW-0276">Fatty acid metabolism</keyword>
<keyword evidence="8 12" id="KW-0067">ATP-binding</keyword>
<dbReference type="PANTHER" id="PTHR48095:SF2">
    <property type="entry name" value="BIOTIN CARBOXYLASE, CHLOROPLASTIC"/>
    <property type="match status" value="1"/>
</dbReference>
<dbReference type="NCBIfam" id="TIGR00514">
    <property type="entry name" value="accC"/>
    <property type="match status" value="1"/>
</dbReference>
<dbReference type="PROSITE" id="PS50979">
    <property type="entry name" value="BC"/>
    <property type="match status" value="1"/>
</dbReference>
<dbReference type="InterPro" id="IPR004549">
    <property type="entry name" value="Acetyl_CoA_COase_biotin_COase"/>
</dbReference>
<comment type="catalytic activity">
    <reaction evidence="11 13">
        <text>N(6)-biotinyl-L-lysyl-[protein] + hydrogencarbonate + ATP = N(6)-carboxybiotinyl-L-lysyl-[protein] + ADP + phosphate + H(+)</text>
        <dbReference type="Rhea" id="RHEA:13501"/>
        <dbReference type="Rhea" id="RHEA-COMP:10505"/>
        <dbReference type="Rhea" id="RHEA-COMP:10506"/>
        <dbReference type="ChEBI" id="CHEBI:15378"/>
        <dbReference type="ChEBI" id="CHEBI:17544"/>
        <dbReference type="ChEBI" id="CHEBI:30616"/>
        <dbReference type="ChEBI" id="CHEBI:43474"/>
        <dbReference type="ChEBI" id="CHEBI:83144"/>
        <dbReference type="ChEBI" id="CHEBI:83145"/>
        <dbReference type="ChEBI" id="CHEBI:456216"/>
        <dbReference type="EC" id="6.3.4.14"/>
    </reaction>
</comment>
<dbReference type="PROSITE" id="PS00867">
    <property type="entry name" value="CPSASE_2"/>
    <property type="match status" value="1"/>
</dbReference>
<reference evidence="16 17" key="1">
    <citation type="submission" date="2020-04" db="EMBL/GenBank/DDBJ databases">
        <title>MicrobeNet Type strains.</title>
        <authorList>
            <person name="Nicholson A.C."/>
        </authorList>
    </citation>
    <scope>NUCLEOTIDE SEQUENCE [LARGE SCALE GENOMIC DNA]</scope>
    <source>
        <strain evidence="16 17">DSM 44960</strain>
    </source>
</reference>
<dbReference type="SUPFAM" id="SSF52440">
    <property type="entry name" value="PreATP-grasp domain"/>
    <property type="match status" value="1"/>
</dbReference>
<evidence type="ECO:0000256" key="3">
    <source>
        <dbReference type="ARBA" id="ARBA00011750"/>
    </source>
</evidence>
<keyword evidence="9" id="KW-0460">Magnesium</keyword>
<evidence type="ECO:0000256" key="11">
    <source>
        <dbReference type="ARBA" id="ARBA00048600"/>
    </source>
</evidence>
<evidence type="ECO:0000256" key="2">
    <source>
        <dbReference type="ARBA" id="ARBA00004956"/>
    </source>
</evidence>
<dbReference type="GO" id="GO:0005524">
    <property type="term" value="F:ATP binding"/>
    <property type="evidence" value="ECO:0007669"/>
    <property type="project" value="UniProtKB-UniRule"/>
</dbReference>
<evidence type="ECO:0000256" key="10">
    <source>
        <dbReference type="ARBA" id="ARBA00023267"/>
    </source>
</evidence>
<keyword evidence="10 13" id="KW-0092">Biotin</keyword>
<dbReference type="EMBL" id="JAAXOM010000005">
    <property type="protein sequence ID" value="NKX89487.1"/>
    <property type="molecule type" value="Genomic_DNA"/>
</dbReference>
<accession>A0A846WA84</accession>
<dbReference type="PROSITE" id="PS00866">
    <property type="entry name" value="CPSASE_1"/>
    <property type="match status" value="1"/>
</dbReference>
<dbReference type="RefSeq" id="WP_067636397.1">
    <property type="nucleotide sequence ID" value="NZ_JAAXOM010000005.1"/>
</dbReference>
<sequence length="463" mass="49753">MSPVTDPERPIKTVLVANRGEIALRVVRACRELGLRSVVVYSTADADSIAMQLADDAVCIGPPEPGRSYLNIPNVIGAALRTGADAVHPGYGFLSENADFASVCAEENLIFVGPSPETMTALADKAVTRALMSAAGLPLLPGTTSVLTGAEEAERVAEEIGYPVILKAAAGGGGRGMRVVRERAEIEDAYRRTQTEAALAFGDGSLYIERYLEGARHIEVQILGDRHGNIVHLGERDCSVQRRHQKLLEESPSPALDDATRAAIGAAAVAGARSVGYEGAGTMEFLLDRDGGFWFMEMNARLQVEHPVTEIVCGIDLVAEQLRIAQGQPLSFGQSDVVVRGHAIECRINAEDPARDFAPTTGQVTRYRPPAGPWVRVDSHLEPGVTVSPYYDALLAKVIVWAADRPAAIDRMIRALDELVLEGHGLTTSASFHTDILSRPEFRSGDFDLGLVATTQRTRTELP</sequence>
<dbReference type="UniPathway" id="UPA00655">
    <property type="reaction ID" value="UER00711"/>
</dbReference>
<dbReference type="PROSITE" id="PS50975">
    <property type="entry name" value="ATP_GRASP"/>
    <property type="match status" value="1"/>
</dbReference>
<evidence type="ECO:0000259" key="15">
    <source>
        <dbReference type="PROSITE" id="PS50979"/>
    </source>
</evidence>
<dbReference type="EC" id="6.3.4.14" evidence="4 13"/>
<dbReference type="Pfam" id="PF02785">
    <property type="entry name" value="Biotin_carb_C"/>
    <property type="match status" value="1"/>
</dbReference>
<dbReference type="GO" id="GO:0046872">
    <property type="term" value="F:metal ion binding"/>
    <property type="evidence" value="ECO:0007669"/>
    <property type="project" value="UniProtKB-KW"/>
</dbReference>
<dbReference type="Gene3D" id="3.30.470.20">
    <property type="entry name" value="ATP-grasp fold, B domain"/>
    <property type="match status" value="1"/>
</dbReference>
<dbReference type="InterPro" id="IPR051602">
    <property type="entry name" value="ACC_Biotin_Carboxylase"/>
</dbReference>
<feature type="domain" description="Biotin carboxylation" evidence="15">
    <location>
        <begin position="10"/>
        <end position="457"/>
    </location>
</feature>
<dbReference type="AlphaFoldDB" id="A0A846WA84"/>
<evidence type="ECO:0000256" key="9">
    <source>
        <dbReference type="ARBA" id="ARBA00022842"/>
    </source>
</evidence>
<dbReference type="NCBIfam" id="NF006367">
    <property type="entry name" value="PRK08591.1"/>
    <property type="match status" value="1"/>
</dbReference>
<evidence type="ECO:0000313" key="17">
    <source>
        <dbReference type="Proteomes" id="UP000572007"/>
    </source>
</evidence>
<dbReference type="InterPro" id="IPR005481">
    <property type="entry name" value="BC-like_N"/>
</dbReference>
<keyword evidence="7 12" id="KW-0547">Nucleotide-binding</keyword>
<evidence type="ECO:0000256" key="8">
    <source>
        <dbReference type="ARBA" id="ARBA00022840"/>
    </source>
</evidence>
<dbReference type="InterPro" id="IPR011761">
    <property type="entry name" value="ATP-grasp"/>
</dbReference>
<organism evidence="16 17">
    <name type="scientific">Nocardia coubleae</name>
    <dbReference type="NCBI Taxonomy" id="356147"/>
    <lineage>
        <taxon>Bacteria</taxon>
        <taxon>Bacillati</taxon>
        <taxon>Actinomycetota</taxon>
        <taxon>Actinomycetes</taxon>
        <taxon>Mycobacteriales</taxon>
        <taxon>Nocardiaceae</taxon>
        <taxon>Nocardia</taxon>
    </lineage>
</organism>
<dbReference type="InterPro" id="IPR011054">
    <property type="entry name" value="Rudment_hybrid_motif"/>
</dbReference>
<dbReference type="InterPro" id="IPR011764">
    <property type="entry name" value="Biotin_carboxylation_dom"/>
</dbReference>
<comment type="caution">
    <text evidence="16">The sequence shown here is derived from an EMBL/GenBank/DDBJ whole genome shotgun (WGS) entry which is preliminary data.</text>
</comment>
<dbReference type="InterPro" id="IPR016185">
    <property type="entry name" value="PreATP-grasp_dom_sf"/>
</dbReference>
<name>A0A846WA84_9NOCA</name>
<protein>
    <recommendedName>
        <fullName evidence="4 13">Biotin carboxylase</fullName>
        <ecNumber evidence="4 13">6.3.4.14</ecNumber>
    </recommendedName>
    <alternativeName>
        <fullName evidence="13">Acetyl-coenzyme A carboxylase biotin carboxylase subunit A</fullName>
    </alternativeName>
</protein>
<comment type="pathway">
    <text evidence="2 13">Lipid metabolism; malonyl-CoA biosynthesis; malonyl-CoA from acetyl-CoA: step 1/1.</text>
</comment>
<evidence type="ECO:0000256" key="13">
    <source>
        <dbReference type="RuleBase" id="RU365063"/>
    </source>
</evidence>
<dbReference type="Proteomes" id="UP000572007">
    <property type="component" value="Unassembled WGS sequence"/>
</dbReference>
<dbReference type="FunFam" id="3.40.50.20:FF:000010">
    <property type="entry name" value="Propionyl-CoA carboxylase subunit alpha"/>
    <property type="match status" value="1"/>
</dbReference>
<evidence type="ECO:0000313" key="16">
    <source>
        <dbReference type="EMBL" id="NKX89487.1"/>
    </source>
</evidence>
<evidence type="ECO:0000256" key="5">
    <source>
        <dbReference type="ARBA" id="ARBA00022598"/>
    </source>
</evidence>
<dbReference type="GO" id="GO:2001295">
    <property type="term" value="P:malonyl-CoA biosynthetic process"/>
    <property type="evidence" value="ECO:0007669"/>
    <property type="project" value="UniProtKB-UniPathway"/>
</dbReference>
<comment type="function">
    <text evidence="1 13">This protein is a component of the acetyl coenzyme A carboxylase complex; first, biotin carboxylase catalyzes the carboxylation of the carrier protein and then the transcarboxylase transfers the carboxyl group to form malonyl-CoA.</text>
</comment>
<keyword evidence="5 13" id="KW-0436">Ligase</keyword>
<dbReference type="SUPFAM" id="SSF51246">
    <property type="entry name" value="Rudiment single hybrid motif"/>
    <property type="match status" value="1"/>
</dbReference>
<dbReference type="Pfam" id="PF00289">
    <property type="entry name" value="Biotin_carb_N"/>
    <property type="match status" value="1"/>
</dbReference>
<evidence type="ECO:0000259" key="14">
    <source>
        <dbReference type="PROSITE" id="PS50975"/>
    </source>
</evidence>
<dbReference type="Pfam" id="PF02786">
    <property type="entry name" value="CPSase_L_D2"/>
    <property type="match status" value="1"/>
</dbReference>
<keyword evidence="13" id="KW-0444">Lipid biosynthesis</keyword>
<dbReference type="InterPro" id="IPR005482">
    <property type="entry name" value="Biotin_COase_C"/>
</dbReference>